<dbReference type="Pfam" id="PF01479">
    <property type="entry name" value="S4"/>
    <property type="match status" value="1"/>
</dbReference>
<comment type="catalytic activity">
    <reaction evidence="1 5">
        <text>a uridine in RNA = a pseudouridine in RNA</text>
        <dbReference type="Rhea" id="RHEA:48348"/>
        <dbReference type="Rhea" id="RHEA-COMP:12068"/>
        <dbReference type="Rhea" id="RHEA-COMP:12069"/>
        <dbReference type="ChEBI" id="CHEBI:65314"/>
        <dbReference type="ChEBI" id="CHEBI:65315"/>
    </reaction>
</comment>
<name>A0ABT1SU43_9FIRM</name>
<dbReference type="PROSITE" id="PS50889">
    <property type="entry name" value="S4"/>
    <property type="match status" value="1"/>
</dbReference>
<dbReference type="InterPro" id="IPR006224">
    <property type="entry name" value="PsdUridine_synth_RluA-like_CS"/>
</dbReference>
<dbReference type="PANTHER" id="PTHR21600">
    <property type="entry name" value="MITOCHONDRIAL RNA PSEUDOURIDINE SYNTHASE"/>
    <property type="match status" value="1"/>
</dbReference>
<evidence type="ECO:0000256" key="3">
    <source>
        <dbReference type="ARBA" id="ARBA00023235"/>
    </source>
</evidence>
<dbReference type="Pfam" id="PF00849">
    <property type="entry name" value="PseudoU_synth_2"/>
    <property type="match status" value="1"/>
</dbReference>
<keyword evidence="3 5" id="KW-0413">Isomerase</keyword>
<dbReference type="CDD" id="cd02869">
    <property type="entry name" value="PseudoU_synth_RluA_like"/>
    <property type="match status" value="1"/>
</dbReference>
<dbReference type="Proteomes" id="UP001206692">
    <property type="component" value="Unassembled WGS sequence"/>
</dbReference>
<dbReference type="EC" id="5.4.99.-" evidence="5"/>
<dbReference type="PROSITE" id="PS01129">
    <property type="entry name" value="PSI_RLU"/>
    <property type="match status" value="1"/>
</dbReference>
<evidence type="ECO:0000313" key="7">
    <source>
        <dbReference type="EMBL" id="MCQ5343396.1"/>
    </source>
</evidence>
<evidence type="ECO:0000256" key="4">
    <source>
        <dbReference type="PROSITE-ProRule" id="PRU00182"/>
    </source>
</evidence>
<dbReference type="Gene3D" id="3.10.290.10">
    <property type="entry name" value="RNA-binding S4 domain"/>
    <property type="match status" value="1"/>
</dbReference>
<evidence type="ECO:0000313" key="8">
    <source>
        <dbReference type="Proteomes" id="UP001206692"/>
    </source>
</evidence>
<sequence>MENKVLVITEEEKGKRLDVYLAAALEVSRSYAQQLIQGEDVVVNDKQVKANYRLSEGDVVQVQLDVQEEYNVEPENIPLDVVYEDKDIIVVNKARGMVVHPAAGNYDGTLVNALLYHCQGELSGINGVIRPGIVHRLDKDTSGVMVAAKTDEAHKGLAEQIKAHSAHRTYWALVHGNISEEKGVIDAPIGRHPKDRIRMAVTFKGGRDAVTHFRVLKRYGDYTWVECKLETGRTHQIRVHMAYIHHPVVNDPLYGYKKDDFPIDGQALHSHSLDLVHPVTNELMHFEAPAPADFLECLKRAEQRE</sequence>
<comment type="similarity">
    <text evidence="2 5">Belongs to the pseudouridine synthase RluA family.</text>
</comment>
<dbReference type="PANTHER" id="PTHR21600:SF44">
    <property type="entry name" value="RIBOSOMAL LARGE SUBUNIT PSEUDOURIDINE SYNTHASE D"/>
    <property type="match status" value="1"/>
</dbReference>
<dbReference type="Gene3D" id="3.30.2350.10">
    <property type="entry name" value="Pseudouridine synthase"/>
    <property type="match status" value="1"/>
</dbReference>
<proteinExistence type="inferred from homology"/>
<dbReference type="SMART" id="SM00363">
    <property type="entry name" value="S4"/>
    <property type="match status" value="1"/>
</dbReference>
<dbReference type="SUPFAM" id="SSF55120">
    <property type="entry name" value="Pseudouridine synthase"/>
    <property type="match status" value="1"/>
</dbReference>
<dbReference type="SUPFAM" id="SSF55174">
    <property type="entry name" value="Alpha-L RNA-binding motif"/>
    <property type="match status" value="1"/>
</dbReference>
<dbReference type="NCBIfam" id="TIGR00005">
    <property type="entry name" value="rluA_subfam"/>
    <property type="match status" value="1"/>
</dbReference>
<accession>A0ABT1SU43</accession>
<dbReference type="InterPro" id="IPR002942">
    <property type="entry name" value="S4_RNA-bd"/>
</dbReference>
<keyword evidence="8" id="KW-1185">Reference proteome</keyword>
<comment type="function">
    <text evidence="5">Responsible for synthesis of pseudouridine from uracil.</text>
</comment>
<evidence type="ECO:0000259" key="6">
    <source>
        <dbReference type="SMART" id="SM00363"/>
    </source>
</evidence>
<gene>
    <name evidence="7" type="ORF">NE675_10250</name>
</gene>
<dbReference type="InterPro" id="IPR006145">
    <property type="entry name" value="PsdUridine_synth_RsuA/RluA"/>
</dbReference>
<evidence type="ECO:0000256" key="2">
    <source>
        <dbReference type="ARBA" id="ARBA00010876"/>
    </source>
</evidence>
<evidence type="ECO:0000256" key="1">
    <source>
        <dbReference type="ARBA" id="ARBA00000073"/>
    </source>
</evidence>
<dbReference type="CDD" id="cd00165">
    <property type="entry name" value="S4"/>
    <property type="match status" value="1"/>
</dbReference>
<feature type="domain" description="RNA-binding S4" evidence="6">
    <location>
        <begin position="15"/>
        <end position="78"/>
    </location>
</feature>
<dbReference type="EMBL" id="JANGEW010000022">
    <property type="protein sequence ID" value="MCQ5343396.1"/>
    <property type="molecule type" value="Genomic_DNA"/>
</dbReference>
<organism evidence="7 8">
    <name type="scientific">Megasphaera massiliensis</name>
    <dbReference type="NCBI Taxonomy" id="1232428"/>
    <lineage>
        <taxon>Bacteria</taxon>
        <taxon>Bacillati</taxon>
        <taxon>Bacillota</taxon>
        <taxon>Negativicutes</taxon>
        <taxon>Veillonellales</taxon>
        <taxon>Veillonellaceae</taxon>
        <taxon>Megasphaera</taxon>
    </lineage>
</organism>
<evidence type="ECO:0000256" key="5">
    <source>
        <dbReference type="RuleBase" id="RU362028"/>
    </source>
</evidence>
<dbReference type="InterPro" id="IPR006225">
    <property type="entry name" value="PsdUridine_synth_RluC/D"/>
</dbReference>
<dbReference type="InterPro" id="IPR036986">
    <property type="entry name" value="S4_RNA-bd_sf"/>
</dbReference>
<comment type="caution">
    <text evidence="7">The sequence shown here is derived from an EMBL/GenBank/DDBJ whole genome shotgun (WGS) entry which is preliminary data.</text>
</comment>
<dbReference type="RefSeq" id="WP_062411840.1">
    <property type="nucleotide sequence ID" value="NZ_JAJCIO010000023.1"/>
</dbReference>
<reference evidence="7 8" key="1">
    <citation type="submission" date="2022-06" db="EMBL/GenBank/DDBJ databases">
        <title>Isolation of gut microbiota from human fecal samples.</title>
        <authorList>
            <person name="Pamer E.G."/>
            <person name="Barat B."/>
            <person name="Waligurski E."/>
            <person name="Medina S."/>
            <person name="Paddock L."/>
            <person name="Mostad J."/>
        </authorList>
    </citation>
    <scope>NUCLEOTIDE SEQUENCE [LARGE SCALE GENOMIC DNA]</scope>
    <source>
        <strain evidence="7 8">DFI.1.1</strain>
    </source>
</reference>
<protein>
    <recommendedName>
        <fullName evidence="5">Pseudouridine synthase</fullName>
        <ecNumber evidence="5">5.4.99.-</ecNumber>
    </recommendedName>
</protein>
<dbReference type="InterPro" id="IPR050188">
    <property type="entry name" value="RluA_PseudoU_synthase"/>
</dbReference>
<dbReference type="InterPro" id="IPR020103">
    <property type="entry name" value="PsdUridine_synth_cat_dom_sf"/>
</dbReference>
<keyword evidence="4" id="KW-0694">RNA-binding</keyword>